<sequence>MKSLDSQEPIEKKEIELEDILRTQPVKFEEEESVENFTENDLEPSVEVNLKEESYQVKLNISDSTLIKSNISSVEYIRQYSDKKKGLFLLAEYFLLISCISLGIYIIYQEHELIKYLKNKKDFEQTANYISQAKIMTIIITLVVGLQLITNCVFGILFILFKRGIIVKWLNIFKSKLFIDQVFIWQSPFISLPIIITAMVKLMVNCRSQLEDIISFQGSSSNIEISNFVLNKLTLIIIYFSVYLTTNFIMELFVVRRQYLGNTIQSQRLGILDYSIAYIGNAALVASLILYCFRFRYSDSEEINIDLKSQVDYYYRTILVAAAHSGLIAISLGILGYIASLSCSKMLILISLIVKFYSTFVFSWSCSLVWFGNQLLKLFCNIDSISLNLNSLPKQDYMAFKNACFTRPNFYMITALVATQLSLSIFTLIFNFLFLISKKIWKSESN</sequence>
<feature type="transmembrane region" description="Helical" evidence="1">
    <location>
        <begin position="236"/>
        <end position="255"/>
    </location>
</feature>
<dbReference type="VEuPathDB" id="CryptoDB:cubi_03310"/>
<dbReference type="Proteomes" id="UP000186176">
    <property type="component" value="Unassembled WGS sequence"/>
</dbReference>
<evidence type="ECO:0008006" key="4">
    <source>
        <dbReference type="Google" id="ProtNLM"/>
    </source>
</evidence>
<feature type="transmembrane region" description="Helical" evidence="1">
    <location>
        <begin position="317"/>
        <end position="339"/>
    </location>
</feature>
<reference evidence="2 3" key="1">
    <citation type="submission" date="2016-10" db="EMBL/GenBank/DDBJ databases">
        <title>Reductive evolution of mitochondrial metabolism and differential evolution of invasion-related proteins in Cryptosporidium.</title>
        <authorList>
            <person name="Liu S."/>
            <person name="Roellig D.M."/>
            <person name="Guo Y."/>
            <person name="Li N."/>
            <person name="Frace M.A."/>
            <person name="Tang K."/>
            <person name="Zhang L."/>
            <person name="Feng Y."/>
            <person name="Xiao L."/>
        </authorList>
    </citation>
    <scope>NUCLEOTIDE SEQUENCE [LARGE SCALE GENOMIC DNA]</scope>
    <source>
        <strain evidence="2">39726</strain>
    </source>
</reference>
<dbReference type="EMBL" id="LRBP01000021">
    <property type="protein sequence ID" value="OII72574.1"/>
    <property type="molecule type" value="Genomic_DNA"/>
</dbReference>
<proteinExistence type="predicted"/>
<gene>
    <name evidence="2" type="ORF">cubi_03310</name>
</gene>
<dbReference type="OrthoDB" id="341235at2759"/>
<protein>
    <recommendedName>
        <fullName evidence="4">Transmembrane protein</fullName>
    </recommendedName>
</protein>
<evidence type="ECO:0000313" key="2">
    <source>
        <dbReference type="EMBL" id="OII72574.1"/>
    </source>
</evidence>
<feature type="transmembrane region" description="Helical" evidence="1">
    <location>
        <begin position="346"/>
        <end position="371"/>
    </location>
</feature>
<dbReference type="RefSeq" id="XP_028874036.1">
    <property type="nucleotide sequence ID" value="XM_029020323.1"/>
</dbReference>
<keyword evidence="1" id="KW-0812">Transmembrane</keyword>
<feature type="transmembrane region" description="Helical" evidence="1">
    <location>
        <begin position="410"/>
        <end position="436"/>
    </location>
</feature>
<keyword evidence="3" id="KW-1185">Reference proteome</keyword>
<accession>A0A1J4MEB9</accession>
<dbReference type="GeneID" id="39980102"/>
<feature type="transmembrane region" description="Helical" evidence="1">
    <location>
        <begin position="87"/>
        <end position="108"/>
    </location>
</feature>
<feature type="transmembrane region" description="Helical" evidence="1">
    <location>
        <begin position="276"/>
        <end position="297"/>
    </location>
</feature>
<evidence type="ECO:0000256" key="1">
    <source>
        <dbReference type="SAM" id="Phobius"/>
    </source>
</evidence>
<dbReference type="AlphaFoldDB" id="A0A1J4MEB9"/>
<keyword evidence="1" id="KW-0472">Membrane</keyword>
<keyword evidence="1" id="KW-1133">Transmembrane helix</keyword>
<feature type="transmembrane region" description="Helical" evidence="1">
    <location>
        <begin position="135"/>
        <end position="161"/>
    </location>
</feature>
<name>A0A1J4MEB9_9CRYT</name>
<feature type="transmembrane region" description="Helical" evidence="1">
    <location>
        <begin position="182"/>
        <end position="204"/>
    </location>
</feature>
<comment type="caution">
    <text evidence="2">The sequence shown here is derived from an EMBL/GenBank/DDBJ whole genome shotgun (WGS) entry which is preliminary data.</text>
</comment>
<organism evidence="2 3">
    <name type="scientific">Cryptosporidium ubiquitum</name>
    <dbReference type="NCBI Taxonomy" id="857276"/>
    <lineage>
        <taxon>Eukaryota</taxon>
        <taxon>Sar</taxon>
        <taxon>Alveolata</taxon>
        <taxon>Apicomplexa</taxon>
        <taxon>Conoidasida</taxon>
        <taxon>Coccidia</taxon>
        <taxon>Eucoccidiorida</taxon>
        <taxon>Eimeriorina</taxon>
        <taxon>Cryptosporidiidae</taxon>
        <taxon>Cryptosporidium</taxon>
    </lineage>
</organism>
<evidence type="ECO:0000313" key="3">
    <source>
        <dbReference type="Proteomes" id="UP000186176"/>
    </source>
</evidence>